<dbReference type="RefSeq" id="XP_064672447.1">
    <property type="nucleotide sequence ID" value="XM_064814752.1"/>
</dbReference>
<name>A0AAN6YV39_9PEZI</name>
<feature type="signal peptide" evidence="1">
    <location>
        <begin position="1"/>
        <end position="20"/>
    </location>
</feature>
<dbReference type="PROSITE" id="PS51257">
    <property type="entry name" value="PROKAR_LIPOPROTEIN"/>
    <property type="match status" value="1"/>
</dbReference>
<evidence type="ECO:0008006" key="4">
    <source>
        <dbReference type="Google" id="ProtNLM"/>
    </source>
</evidence>
<evidence type="ECO:0000313" key="2">
    <source>
        <dbReference type="EMBL" id="KAK4114877.1"/>
    </source>
</evidence>
<reference evidence="2" key="2">
    <citation type="submission" date="2023-05" db="EMBL/GenBank/DDBJ databases">
        <authorList>
            <consortium name="Lawrence Berkeley National Laboratory"/>
            <person name="Steindorff A."/>
            <person name="Hensen N."/>
            <person name="Bonometti L."/>
            <person name="Westerberg I."/>
            <person name="Brannstrom I.O."/>
            <person name="Guillou S."/>
            <person name="Cros-Aarteil S."/>
            <person name="Calhoun S."/>
            <person name="Haridas S."/>
            <person name="Kuo A."/>
            <person name="Mondo S."/>
            <person name="Pangilinan J."/>
            <person name="Riley R."/>
            <person name="Labutti K."/>
            <person name="Andreopoulos B."/>
            <person name="Lipzen A."/>
            <person name="Chen C."/>
            <person name="Yanf M."/>
            <person name="Daum C."/>
            <person name="Ng V."/>
            <person name="Clum A."/>
            <person name="Ohm R."/>
            <person name="Martin F."/>
            <person name="Silar P."/>
            <person name="Natvig D."/>
            <person name="Lalanne C."/>
            <person name="Gautier V."/>
            <person name="Ament-Velasquez S.L."/>
            <person name="Kruys A."/>
            <person name="Hutchinson M.I."/>
            <person name="Powell A.J."/>
            <person name="Barry K."/>
            <person name="Miller A.N."/>
            <person name="Grigoriev I.V."/>
            <person name="Debuchy R."/>
            <person name="Gladieux P."/>
            <person name="Thoren M.H."/>
            <person name="Johannesson H."/>
        </authorList>
    </citation>
    <scope>NUCLEOTIDE SEQUENCE</scope>
    <source>
        <strain evidence="2">CBS 508.74</strain>
    </source>
</reference>
<reference evidence="2" key="1">
    <citation type="journal article" date="2023" name="Mol. Phylogenet. Evol.">
        <title>Genome-scale phylogeny and comparative genomics of the fungal order Sordariales.</title>
        <authorList>
            <person name="Hensen N."/>
            <person name="Bonometti L."/>
            <person name="Westerberg I."/>
            <person name="Brannstrom I.O."/>
            <person name="Guillou S."/>
            <person name="Cros-Aarteil S."/>
            <person name="Calhoun S."/>
            <person name="Haridas S."/>
            <person name="Kuo A."/>
            <person name="Mondo S."/>
            <person name="Pangilinan J."/>
            <person name="Riley R."/>
            <person name="LaButti K."/>
            <person name="Andreopoulos B."/>
            <person name="Lipzen A."/>
            <person name="Chen C."/>
            <person name="Yan M."/>
            <person name="Daum C."/>
            <person name="Ng V."/>
            <person name="Clum A."/>
            <person name="Steindorff A."/>
            <person name="Ohm R.A."/>
            <person name="Martin F."/>
            <person name="Silar P."/>
            <person name="Natvig D.O."/>
            <person name="Lalanne C."/>
            <person name="Gautier V."/>
            <person name="Ament-Velasquez S.L."/>
            <person name="Kruys A."/>
            <person name="Hutchinson M.I."/>
            <person name="Powell A.J."/>
            <person name="Barry K."/>
            <person name="Miller A.N."/>
            <person name="Grigoriev I.V."/>
            <person name="Debuchy R."/>
            <person name="Gladieux P."/>
            <person name="Hiltunen Thoren M."/>
            <person name="Johannesson H."/>
        </authorList>
    </citation>
    <scope>NUCLEOTIDE SEQUENCE</scope>
    <source>
        <strain evidence="2">CBS 508.74</strain>
    </source>
</reference>
<comment type="caution">
    <text evidence="2">The sequence shown here is derived from an EMBL/GenBank/DDBJ whole genome shotgun (WGS) entry which is preliminary data.</text>
</comment>
<dbReference type="Proteomes" id="UP001302812">
    <property type="component" value="Unassembled WGS sequence"/>
</dbReference>
<accession>A0AAN6YV39</accession>
<dbReference type="GeneID" id="89938877"/>
<proteinExistence type="predicted"/>
<evidence type="ECO:0000313" key="3">
    <source>
        <dbReference type="Proteomes" id="UP001302812"/>
    </source>
</evidence>
<feature type="chain" id="PRO_5043011828" description="Secreted protein" evidence="1">
    <location>
        <begin position="21"/>
        <end position="70"/>
    </location>
</feature>
<sequence length="70" mass="7659">MARMNSVGCAMHILLAVGCGWWWQSSQLSGSGVPRTKQTGSGFAVFTTGKLYEYPYAADYLCWSQSSITN</sequence>
<gene>
    <name evidence="2" type="ORF">N656DRAFT_777064</name>
</gene>
<organism evidence="2 3">
    <name type="scientific">Canariomyces notabilis</name>
    <dbReference type="NCBI Taxonomy" id="2074819"/>
    <lineage>
        <taxon>Eukaryota</taxon>
        <taxon>Fungi</taxon>
        <taxon>Dikarya</taxon>
        <taxon>Ascomycota</taxon>
        <taxon>Pezizomycotina</taxon>
        <taxon>Sordariomycetes</taxon>
        <taxon>Sordariomycetidae</taxon>
        <taxon>Sordariales</taxon>
        <taxon>Chaetomiaceae</taxon>
        <taxon>Canariomyces</taxon>
    </lineage>
</organism>
<keyword evidence="3" id="KW-1185">Reference proteome</keyword>
<protein>
    <recommendedName>
        <fullName evidence="4">Secreted protein</fullName>
    </recommendedName>
</protein>
<evidence type="ECO:0000256" key="1">
    <source>
        <dbReference type="SAM" id="SignalP"/>
    </source>
</evidence>
<dbReference type="EMBL" id="MU853336">
    <property type="protein sequence ID" value="KAK4114877.1"/>
    <property type="molecule type" value="Genomic_DNA"/>
</dbReference>
<keyword evidence="1" id="KW-0732">Signal</keyword>
<dbReference type="AlphaFoldDB" id="A0AAN6YV39"/>